<feature type="compositionally biased region" description="Polar residues" evidence="1">
    <location>
        <begin position="71"/>
        <end position="83"/>
    </location>
</feature>
<evidence type="ECO:0000256" key="1">
    <source>
        <dbReference type="SAM" id="MobiDB-lite"/>
    </source>
</evidence>
<comment type="caution">
    <text evidence="2">The sequence shown here is derived from an EMBL/GenBank/DDBJ whole genome shotgun (WGS) entry which is preliminary data.</text>
</comment>
<sequence>MSLQHSSGITRAVGRAAVVVVAAVLMSSCSSDDPAQAKERQRDYCTKLGSWQDTAHATTTGEPDADAGDGQSVQSPEFDNTESAGHAVIEASKRLDRAGLEHGGTDILDDTVNAVGGDIGAEGRAVSYCDSSGFETLVSSAG</sequence>
<reference evidence="3" key="1">
    <citation type="submission" date="2023-07" db="EMBL/GenBank/DDBJ databases">
        <title>30 novel species of actinomycetes from the DSMZ collection.</title>
        <authorList>
            <person name="Nouioui I."/>
        </authorList>
    </citation>
    <scope>NUCLEOTIDE SEQUENCE [LARGE SCALE GENOMIC DNA]</scope>
    <source>
        <strain evidence="3">DSM 41640</strain>
    </source>
</reference>
<evidence type="ECO:0000313" key="2">
    <source>
        <dbReference type="EMBL" id="MDT0484512.1"/>
    </source>
</evidence>
<dbReference type="Proteomes" id="UP001183824">
    <property type="component" value="Unassembled WGS sequence"/>
</dbReference>
<name>A0ABU2VHY1_9ACTN</name>
<proteinExistence type="predicted"/>
<evidence type="ECO:0000313" key="3">
    <source>
        <dbReference type="Proteomes" id="UP001183824"/>
    </source>
</evidence>
<dbReference type="EMBL" id="JAVREZ010000012">
    <property type="protein sequence ID" value="MDT0484512.1"/>
    <property type="molecule type" value="Genomic_DNA"/>
</dbReference>
<dbReference type="RefSeq" id="WP_266529053.1">
    <property type="nucleotide sequence ID" value="NZ_JAVREZ010000012.1"/>
</dbReference>
<feature type="region of interest" description="Disordered" evidence="1">
    <location>
        <begin position="47"/>
        <end position="90"/>
    </location>
</feature>
<protein>
    <recommendedName>
        <fullName evidence="4">Lipoprotein</fullName>
    </recommendedName>
</protein>
<keyword evidence="3" id="KW-1185">Reference proteome</keyword>
<feature type="compositionally biased region" description="Polar residues" evidence="1">
    <location>
        <begin position="49"/>
        <end position="61"/>
    </location>
</feature>
<evidence type="ECO:0008006" key="4">
    <source>
        <dbReference type="Google" id="ProtNLM"/>
    </source>
</evidence>
<gene>
    <name evidence="2" type="ORF">RNB18_30610</name>
</gene>
<organism evidence="2 3">
    <name type="scientific">Streptomyces doebereineriae</name>
    <dbReference type="NCBI Taxonomy" id="3075528"/>
    <lineage>
        <taxon>Bacteria</taxon>
        <taxon>Bacillati</taxon>
        <taxon>Actinomycetota</taxon>
        <taxon>Actinomycetes</taxon>
        <taxon>Kitasatosporales</taxon>
        <taxon>Streptomycetaceae</taxon>
        <taxon>Streptomyces</taxon>
    </lineage>
</organism>
<accession>A0ABU2VHY1</accession>